<dbReference type="Pfam" id="PF12900">
    <property type="entry name" value="Pyridox_ox_2"/>
    <property type="match status" value="1"/>
</dbReference>
<dbReference type="OrthoDB" id="9794935at2"/>
<dbReference type="Gene3D" id="2.30.110.10">
    <property type="entry name" value="Electron Transport, Fmn-binding Protein, Chain A"/>
    <property type="match status" value="1"/>
</dbReference>
<dbReference type="InterPro" id="IPR024747">
    <property type="entry name" value="Pyridox_Oxase-rel"/>
</dbReference>
<evidence type="ECO:0000313" key="1">
    <source>
        <dbReference type="EMBL" id="KFI82548.1"/>
    </source>
</evidence>
<dbReference type="GeneID" id="98300603"/>
<dbReference type="RefSeq" id="WP_051921789.1">
    <property type="nucleotide sequence ID" value="NZ_JGZI01000009.1"/>
</dbReference>
<proteinExistence type="predicted"/>
<dbReference type="InterPro" id="IPR012349">
    <property type="entry name" value="Split_barrel_FMN-bd"/>
</dbReference>
<dbReference type="PANTHER" id="PTHR34071:SF2">
    <property type="entry name" value="FLAVIN-NUCLEOTIDE-BINDING PROTEIN"/>
    <property type="match status" value="1"/>
</dbReference>
<dbReference type="Proteomes" id="UP000029050">
    <property type="component" value="Unassembled WGS sequence"/>
</dbReference>
<gene>
    <name evidence="1" type="ORF">BPSY_1398</name>
</gene>
<protein>
    <submittedName>
        <fullName evidence="1">5-nitroimidazole antibiotic resistance protein</fullName>
    </submittedName>
</protein>
<reference evidence="1 2" key="1">
    <citation type="submission" date="2014-03" db="EMBL/GenBank/DDBJ databases">
        <title>Genomics of Bifidobacteria.</title>
        <authorList>
            <person name="Ventura M."/>
            <person name="Milani C."/>
            <person name="Lugli G.A."/>
        </authorList>
    </citation>
    <scope>NUCLEOTIDE SEQUENCE [LARGE SCALE GENOMIC DNA]</scope>
    <source>
        <strain evidence="1 2">LMG 21775</strain>
    </source>
</reference>
<dbReference type="EMBL" id="JGZI01000009">
    <property type="protein sequence ID" value="KFI82548.1"/>
    <property type="molecule type" value="Genomic_DNA"/>
</dbReference>
<dbReference type="AlphaFoldDB" id="A0A087CGZ8"/>
<sequence>MTDAVPQANTRSVPAKPASIRLDDEITRAGQHRSMRRADREVFDPAQIREILDACDIVRIAYQDAEGLSIVPVNFGYVYVPQPSAAPASDAASDSASEPASDSTPAQAGLTLFMHSALHGRKIDAIRAAGNALDVAFEMECDCELIEGRTACNWSESFTSIIGTGKASVVEDPARAGEGLAALMGKQAHMPNIHFTERQLATVTVWQVEADYFTAKHHPKPAPRHHM</sequence>
<organism evidence="1 2">
    <name type="scientific">Bifidobacterium psychraerophilum</name>
    <dbReference type="NCBI Taxonomy" id="218140"/>
    <lineage>
        <taxon>Bacteria</taxon>
        <taxon>Bacillati</taxon>
        <taxon>Actinomycetota</taxon>
        <taxon>Actinomycetes</taxon>
        <taxon>Bifidobacteriales</taxon>
        <taxon>Bifidobacteriaceae</taxon>
        <taxon>Bifidobacterium</taxon>
    </lineage>
</organism>
<dbReference type="PANTHER" id="PTHR34071">
    <property type="entry name" value="5-NITROIMIDAZOLE ANTIBIOTICS RESISTANCE PROTEIN, NIMA-FAMILY-RELATED PROTEIN-RELATED"/>
    <property type="match status" value="1"/>
</dbReference>
<comment type="caution">
    <text evidence="1">The sequence shown here is derived from an EMBL/GenBank/DDBJ whole genome shotgun (WGS) entry which is preliminary data.</text>
</comment>
<keyword evidence="2" id="KW-1185">Reference proteome</keyword>
<dbReference type="eggNOG" id="COG3467">
    <property type="taxonomic scope" value="Bacteria"/>
</dbReference>
<evidence type="ECO:0000313" key="2">
    <source>
        <dbReference type="Proteomes" id="UP000029050"/>
    </source>
</evidence>
<dbReference type="STRING" id="218140.BPSY_1398"/>
<dbReference type="SUPFAM" id="SSF50475">
    <property type="entry name" value="FMN-binding split barrel"/>
    <property type="match status" value="1"/>
</dbReference>
<accession>A0A087CGZ8</accession>
<name>A0A087CGZ8_9BIFI</name>